<dbReference type="GO" id="GO:0005198">
    <property type="term" value="F:structural molecule activity"/>
    <property type="evidence" value="ECO:0007669"/>
    <property type="project" value="UniProtKB-UniRule"/>
</dbReference>
<dbReference type="Gene3D" id="1.20.1330.10">
    <property type="entry name" value="f41 fragment of flagellin, N-terminal domain"/>
    <property type="match status" value="1"/>
</dbReference>
<comment type="similarity">
    <text evidence="1 3">Belongs to the bacterial flagellin family.</text>
</comment>
<dbReference type="Pfam" id="PF00700">
    <property type="entry name" value="Flagellin_C"/>
    <property type="match status" value="1"/>
</dbReference>
<dbReference type="InterPro" id="IPR001029">
    <property type="entry name" value="Flagellin_N"/>
</dbReference>
<reference evidence="6 7" key="1">
    <citation type="submission" date="2020-08" db="EMBL/GenBank/DDBJ databases">
        <title>Genomic Encyclopedia of Type Strains, Phase IV (KMG-IV): sequencing the most valuable type-strain genomes for metagenomic binning, comparative biology and taxonomic classification.</title>
        <authorList>
            <person name="Goeker M."/>
        </authorList>
    </citation>
    <scope>NUCLEOTIDE SEQUENCE [LARGE SCALE GENOMIC DNA]</scope>
    <source>
        <strain evidence="6 7">DSM 7051</strain>
    </source>
</reference>
<dbReference type="PANTHER" id="PTHR42792:SF2">
    <property type="entry name" value="FLAGELLIN"/>
    <property type="match status" value="1"/>
</dbReference>
<dbReference type="Pfam" id="PF00669">
    <property type="entry name" value="Flagellin_N"/>
    <property type="match status" value="1"/>
</dbReference>
<dbReference type="InterPro" id="IPR046358">
    <property type="entry name" value="Flagellin_C"/>
</dbReference>
<keyword evidence="6" id="KW-0969">Cilium</keyword>
<keyword evidence="3" id="KW-0964">Secreted</keyword>
<keyword evidence="7" id="KW-1185">Reference proteome</keyword>
<evidence type="ECO:0000256" key="2">
    <source>
        <dbReference type="ARBA" id="ARBA00023143"/>
    </source>
</evidence>
<evidence type="ECO:0000256" key="1">
    <source>
        <dbReference type="ARBA" id="ARBA00005709"/>
    </source>
</evidence>
<gene>
    <name evidence="6" type="ORF">GGR00_002947</name>
</gene>
<dbReference type="EMBL" id="JACHOU010000006">
    <property type="protein sequence ID" value="MBB6355148.1"/>
    <property type="molecule type" value="Genomic_DNA"/>
</dbReference>
<dbReference type="AlphaFoldDB" id="A0A7X0F8Y8"/>
<feature type="domain" description="Flagellin N-terminal" evidence="4">
    <location>
        <begin position="4"/>
        <end position="137"/>
    </location>
</feature>
<dbReference type="Proteomes" id="UP000536262">
    <property type="component" value="Unassembled WGS sequence"/>
</dbReference>
<accession>A0A7X0F8Y8</accession>
<dbReference type="InterPro" id="IPR001492">
    <property type="entry name" value="Flagellin"/>
</dbReference>
<dbReference type="GO" id="GO:0005576">
    <property type="term" value="C:extracellular region"/>
    <property type="evidence" value="ECO:0007669"/>
    <property type="project" value="UniProtKB-SubCell"/>
</dbReference>
<comment type="subcellular location">
    <subcellularLocation>
        <location evidence="3">Secreted</location>
    </subcellularLocation>
    <subcellularLocation>
        <location evidence="3">Bacterial flagellum</location>
    </subcellularLocation>
</comment>
<dbReference type="GO" id="GO:0009288">
    <property type="term" value="C:bacterial-type flagellum"/>
    <property type="evidence" value="ECO:0007669"/>
    <property type="project" value="UniProtKB-SubCell"/>
</dbReference>
<name>A0A7X0F8Y8_9HYPH</name>
<evidence type="ECO:0000313" key="6">
    <source>
        <dbReference type="EMBL" id="MBB6355148.1"/>
    </source>
</evidence>
<dbReference type="RefSeq" id="WP_055979495.1">
    <property type="nucleotide sequence ID" value="NZ_BAABEG010000001.1"/>
</dbReference>
<evidence type="ECO:0000259" key="5">
    <source>
        <dbReference type="Pfam" id="PF00700"/>
    </source>
</evidence>
<proteinExistence type="inferred from homology"/>
<protein>
    <recommendedName>
        <fullName evidence="3">Flagellin</fullName>
    </recommendedName>
</protein>
<keyword evidence="6" id="KW-0966">Cell projection</keyword>
<comment type="caution">
    <text evidence="6">The sequence shown here is derived from an EMBL/GenBank/DDBJ whole genome shotgun (WGS) entry which is preliminary data.</text>
</comment>
<evidence type="ECO:0000256" key="3">
    <source>
        <dbReference type="RuleBase" id="RU362073"/>
    </source>
</evidence>
<keyword evidence="6" id="KW-0282">Flagellum</keyword>
<feature type="domain" description="Flagellin C-terminal" evidence="5">
    <location>
        <begin position="282"/>
        <end position="366"/>
    </location>
</feature>
<sequence length="368" mass="37396">MSSINTNAAAMTALQTLAATNKALNTTQGRIATGLRVAEASDNAAYWSIATTMRSDNKALSTVQDSLGLGASKVDTAYTGMNKSIDTLNEIKVKIVAATGASPADKAKINTEIKALQKQLKAYADGATFSGANFLSVSSDKTAAGAAAAAAGTAVQADAKIVSAFNRNAAGSASISTIDVKVENIKLFDTNTANPTYVKNAGILDRQTAIWDSAAAQAAYDKAYAASVAGGGADTAAHTAGAAAAVLPASGGVVGATSTAGVSVVNFDITTVGDQFMAGLLGKVETALKQMNTAATDLGAAKNRIELQKTFTSSLMDSIDRGVGQLVDADMNKESTRLQAIQVQQQLGIQALSIANGNSQTILSLFRG</sequence>
<evidence type="ECO:0000313" key="7">
    <source>
        <dbReference type="Proteomes" id="UP000536262"/>
    </source>
</evidence>
<dbReference type="PANTHER" id="PTHR42792">
    <property type="entry name" value="FLAGELLIN"/>
    <property type="match status" value="1"/>
</dbReference>
<comment type="function">
    <text evidence="3">Flagellin is the subunit protein which polymerizes to form the filaments of bacterial flagella.</text>
</comment>
<keyword evidence="2 3" id="KW-0975">Bacterial flagellum</keyword>
<organism evidence="6 7">
    <name type="scientific">Aminobacter aganoensis</name>
    <dbReference type="NCBI Taxonomy" id="83264"/>
    <lineage>
        <taxon>Bacteria</taxon>
        <taxon>Pseudomonadati</taxon>
        <taxon>Pseudomonadota</taxon>
        <taxon>Alphaproteobacteria</taxon>
        <taxon>Hyphomicrobiales</taxon>
        <taxon>Phyllobacteriaceae</taxon>
        <taxon>Aminobacter</taxon>
    </lineage>
</organism>
<dbReference type="SUPFAM" id="SSF64518">
    <property type="entry name" value="Phase 1 flagellin"/>
    <property type="match status" value="1"/>
</dbReference>
<evidence type="ECO:0000259" key="4">
    <source>
        <dbReference type="Pfam" id="PF00669"/>
    </source>
</evidence>